<dbReference type="InterPro" id="IPR009078">
    <property type="entry name" value="Ferritin-like_SF"/>
</dbReference>
<proteinExistence type="inferred from homology"/>
<keyword evidence="5 6" id="KW-0408">Iron</keyword>
<protein>
    <recommendedName>
        <fullName evidence="7">Ferritin</fullName>
        <ecNumber evidence="7">1.16.3.2</ecNumber>
    </recommendedName>
</protein>
<feature type="domain" description="Ferritin-like diiron" evidence="8">
    <location>
        <begin position="1"/>
        <end position="145"/>
    </location>
</feature>
<dbReference type="GO" id="GO:0006826">
    <property type="term" value="P:iron ion transport"/>
    <property type="evidence" value="ECO:0007669"/>
    <property type="project" value="InterPro"/>
</dbReference>
<dbReference type="GO" id="GO:0004322">
    <property type="term" value="F:ferroxidase activity"/>
    <property type="evidence" value="ECO:0007669"/>
    <property type="project" value="TreeGrafter"/>
</dbReference>
<dbReference type="GO" id="GO:0005829">
    <property type="term" value="C:cytosol"/>
    <property type="evidence" value="ECO:0007669"/>
    <property type="project" value="TreeGrafter"/>
</dbReference>
<feature type="binding site" evidence="6">
    <location>
        <position position="94"/>
    </location>
    <ligand>
        <name>Fe cation</name>
        <dbReference type="ChEBI" id="CHEBI:24875"/>
        <label>1</label>
    </ligand>
</feature>
<dbReference type="Pfam" id="PF00210">
    <property type="entry name" value="Ferritin"/>
    <property type="match status" value="1"/>
</dbReference>
<dbReference type="InterPro" id="IPR008331">
    <property type="entry name" value="Ferritin_DPS_dom"/>
</dbReference>
<evidence type="ECO:0000256" key="4">
    <source>
        <dbReference type="ARBA" id="ARBA00023002"/>
    </source>
</evidence>
<dbReference type="InterPro" id="IPR041719">
    <property type="entry name" value="Ferritin_prok"/>
</dbReference>
<sequence>MLSVSIYQLLNRQVTEEQIAAYKYLQMAAWAEKEGLEGAARFFRIHSQEEEAHRDRLFDYLNECDQEVILGDIPAPKHDYAHLLEVVEAAYEHEKNVTRMIKNIAEKSFAEQDFQTFNFIQWFVAEQHEEETLFIKVLDKAKVLGYTGQSSGEALYLFDQYLARAHNEAEGKEDGGKDNA</sequence>
<dbReference type="Gene3D" id="1.20.1260.10">
    <property type="match status" value="1"/>
</dbReference>
<keyword evidence="3 6" id="KW-0479">Metal-binding</keyword>
<keyword evidence="10" id="KW-1185">Reference proteome</keyword>
<evidence type="ECO:0000256" key="3">
    <source>
        <dbReference type="ARBA" id="ARBA00022723"/>
    </source>
</evidence>
<dbReference type="GO" id="GO:0042802">
    <property type="term" value="F:identical protein binding"/>
    <property type="evidence" value="ECO:0007669"/>
    <property type="project" value="UniProtKB-ARBA"/>
</dbReference>
<evidence type="ECO:0000256" key="6">
    <source>
        <dbReference type="PIRSR" id="PIRSR601519-1"/>
    </source>
</evidence>
<keyword evidence="4" id="KW-0560">Oxidoreductase</keyword>
<feature type="binding site" evidence="6">
    <location>
        <position position="53"/>
    </location>
    <ligand>
        <name>Fe cation</name>
        <dbReference type="ChEBI" id="CHEBI:24875"/>
        <label>1</label>
    </ligand>
</feature>
<dbReference type="GO" id="GO:0008199">
    <property type="term" value="F:ferric iron binding"/>
    <property type="evidence" value="ECO:0007669"/>
    <property type="project" value="InterPro"/>
</dbReference>
<dbReference type="Proteomes" id="UP000198461">
    <property type="component" value="Unassembled WGS sequence"/>
</dbReference>
<comment type="similarity">
    <text evidence="1 7">Belongs to the ferritin family. Prokaryotic subfamily.</text>
</comment>
<evidence type="ECO:0000313" key="9">
    <source>
        <dbReference type="EMBL" id="SIO16622.1"/>
    </source>
</evidence>
<feature type="binding site" evidence="6">
    <location>
        <position position="127"/>
    </location>
    <ligand>
        <name>Fe cation</name>
        <dbReference type="ChEBI" id="CHEBI:24875"/>
        <label>1</label>
    </ligand>
</feature>
<evidence type="ECO:0000259" key="8">
    <source>
        <dbReference type="PROSITE" id="PS50905"/>
    </source>
</evidence>
<feature type="binding site" evidence="6">
    <location>
        <position position="50"/>
    </location>
    <ligand>
        <name>Fe cation</name>
        <dbReference type="ChEBI" id="CHEBI:24875"/>
        <label>1</label>
    </ligand>
</feature>
<name>A0A1N6HA21_9GAMM</name>
<dbReference type="PANTHER" id="PTHR11431">
    <property type="entry name" value="FERRITIN"/>
    <property type="match status" value="1"/>
</dbReference>
<dbReference type="InterPro" id="IPR012347">
    <property type="entry name" value="Ferritin-like"/>
</dbReference>
<dbReference type="EMBL" id="FSRE01000004">
    <property type="protein sequence ID" value="SIO16622.1"/>
    <property type="molecule type" value="Genomic_DNA"/>
</dbReference>
<dbReference type="PANTHER" id="PTHR11431:SF127">
    <property type="entry name" value="BACTERIAL NON-HEME FERRITIN"/>
    <property type="match status" value="1"/>
</dbReference>
<gene>
    <name evidence="9" type="ORF">SAMN05443662_1623</name>
</gene>
<dbReference type="OrthoDB" id="9801481at2"/>
<evidence type="ECO:0000313" key="10">
    <source>
        <dbReference type="Proteomes" id="UP000198461"/>
    </source>
</evidence>
<dbReference type="SUPFAM" id="SSF47240">
    <property type="entry name" value="Ferritin-like"/>
    <property type="match status" value="1"/>
</dbReference>
<dbReference type="PROSITE" id="PS50905">
    <property type="entry name" value="FERRITIN_LIKE"/>
    <property type="match status" value="1"/>
</dbReference>
<comment type="catalytic activity">
    <reaction evidence="7">
        <text>4 Fe(2+) + O2 + 6 H2O = 4 iron(III) oxide-hydroxide + 12 H(+)</text>
        <dbReference type="Rhea" id="RHEA:11972"/>
        <dbReference type="ChEBI" id="CHEBI:15377"/>
        <dbReference type="ChEBI" id="CHEBI:15378"/>
        <dbReference type="ChEBI" id="CHEBI:15379"/>
        <dbReference type="ChEBI" id="CHEBI:29033"/>
        <dbReference type="ChEBI" id="CHEBI:78619"/>
        <dbReference type="EC" id="1.16.3.2"/>
    </reaction>
</comment>
<dbReference type="EC" id="1.16.3.2" evidence="7"/>
<dbReference type="STRING" id="364032.SAMN05443662_1623"/>
<dbReference type="AlphaFoldDB" id="A0A1N6HA21"/>
<keyword evidence="2 7" id="KW-0409">Iron storage</keyword>
<accession>A0A1N6HA21</accession>
<dbReference type="InterPro" id="IPR001519">
    <property type="entry name" value="Ferritin"/>
</dbReference>
<evidence type="ECO:0000256" key="7">
    <source>
        <dbReference type="RuleBase" id="RU361145"/>
    </source>
</evidence>
<dbReference type="InterPro" id="IPR009040">
    <property type="entry name" value="Ferritin-like_diiron"/>
</dbReference>
<comment type="subcellular location">
    <subcellularLocation>
        <location evidence="7">Cytoplasm</location>
    </subcellularLocation>
</comment>
<dbReference type="FunFam" id="1.20.1260.10:FF:000001">
    <property type="entry name" value="Non-heme ferritin"/>
    <property type="match status" value="1"/>
</dbReference>
<evidence type="ECO:0000256" key="2">
    <source>
        <dbReference type="ARBA" id="ARBA00022434"/>
    </source>
</evidence>
<dbReference type="RefSeq" id="WP_074201898.1">
    <property type="nucleotide sequence ID" value="NZ_FSRE01000004.1"/>
</dbReference>
<reference evidence="10" key="1">
    <citation type="submission" date="2016-11" db="EMBL/GenBank/DDBJ databases">
        <authorList>
            <person name="Varghese N."/>
            <person name="Submissions S."/>
        </authorList>
    </citation>
    <scope>NUCLEOTIDE SEQUENCE [LARGE SCALE GENOMIC DNA]</scope>
    <source>
        <strain evidence="10">DSM 17737</strain>
    </source>
</reference>
<dbReference type="GO" id="GO:0006879">
    <property type="term" value="P:intracellular iron ion homeostasis"/>
    <property type="evidence" value="ECO:0007669"/>
    <property type="project" value="UniProtKB-KW"/>
</dbReference>
<feature type="binding site" evidence="6">
    <location>
        <position position="17"/>
    </location>
    <ligand>
        <name>Fe cation</name>
        <dbReference type="ChEBI" id="CHEBI:24875"/>
        <label>1</label>
    </ligand>
</feature>
<dbReference type="GO" id="GO:0008198">
    <property type="term" value="F:ferrous iron binding"/>
    <property type="evidence" value="ECO:0007669"/>
    <property type="project" value="TreeGrafter"/>
</dbReference>
<comment type="function">
    <text evidence="7">Iron-storage protein.</text>
</comment>
<evidence type="ECO:0000256" key="5">
    <source>
        <dbReference type="ARBA" id="ARBA00023004"/>
    </source>
</evidence>
<keyword evidence="7" id="KW-0963">Cytoplasm</keyword>
<organism evidence="9 10">
    <name type="scientific">Sulfurivirga caldicuralii</name>
    <dbReference type="NCBI Taxonomy" id="364032"/>
    <lineage>
        <taxon>Bacteria</taxon>
        <taxon>Pseudomonadati</taxon>
        <taxon>Pseudomonadota</taxon>
        <taxon>Gammaproteobacteria</taxon>
        <taxon>Thiotrichales</taxon>
        <taxon>Piscirickettsiaceae</taxon>
        <taxon>Sulfurivirga</taxon>
    </lineage>
</organism>
<evidence type="ECO:0000256" key="1">
    <source>
        <dbReference type="ARBA" id="ARBA00006950"/>
    </source>
</evidence>
<dbReference type="CDD" id="cd01055">
    <property type="entry name" value="Nonheme_Ferritin"/>
    <property type="match status" value="1"/>
</dbReference>